<accession>A0AAV4E0N3</accession>
<dbReference type="AlphaFoldDB" id="A0AAV4E0N3"/>
<protein>
    <submittedName>
        <fullName evidence="1">Uncharacterized protein</fullName>
    </submittedName>
</protein>
<organism evidence="1 2">
    <name type="scientific">Plakobranchus ocellatus</name>
    <dbReference type="NCBI Taxonomy" id="259542"/>
    <lineage>
        <taxon>Eukaryota</taxon>
        <taxon>Metazoa</taxon>
        <taxon>Spiralia</taxon>
        <taxon>Lophotrochozoa</taxon>
        <taxon>Mollusca</taxon>
        <taxon>Gastropoda</taxon>
        <taxon>Heterobranchia</taxon>
        <taxon>Euthyneura</taxon>
        <taxon>Panpulmonata</taxon>
        <taxon>Sacoglossa</taxon>
        <taxon>Placobranchoidea</taxon>
        <taxon>Plakobranchidae</taxon>
        <taxon>Plakobranchus</taxon>
    </lineage>
</organism>
<comment type="caution">
    <text evidence="1">The sequence shown here is derived from an EMBL/GenBank/DDBJ whole genome shotgun (WGS) entry which is preliminary data.</text>
</comment>
<dbReference type="EMBL" id="BLXT01008584">
    <property type="protein sequence ID" value="GFO50103.1"/>
    <property type="molecule type" value="Genomic_DNA"/>
</dbReference>
<reference evidence="1 2" key="1">
    <citation type="journal article" date="2021" name="Elife">
        <title>Chloroplast acquisition without the gene transfer in kleptoplastic sea slugs, Plakobranchus ocellatus.</title>
        <authorList>
            <person name="Maeda T."/>
            <person name="Takahashi S."/>
            <person name="Yoshida T."/>
            <person name="Shimamura S."/>
            <person name="Takaki Y."/>
            <person name="Nagai Y."/>
            <person name="Toyoda A."/>
            <person name="Suzuki Y."/>
            <person name="Arimoto A."/>
            <person name="Ishii H."/>
            <person name="Satoh N."/>
            <person name="Nishiyama T."/>
            <person name="Hasebe M."/>
            <person name="Maruyama T."/>
            <person name="Minagawa J."/>
            <person name="Obokata J."/>
            <person name="Shigenobu S."/>
        </authorList>
    </citation>
    <scope>NUCLEOTIDE SEQUENCE [LARGE SCALE GENOMIC DNA]</scope>
</reference>
<name>A0AAV4E0N3_9GAST</name>
<evidence type="ECO:0000313" key="2">
    <source>
        <dbReference type="Proteomes" id="UP000735302"/>
    </source>
</evidence>
<evidence type="ECO:0000313" key="1">
    <source>
        <dbReference type="EMBL" id="GFO50103.1"/>
    </source>
</evidence>
<sequence length="95" mass="10761">MNRSPNQIGTFKTSFVGTVANESALISAGAFLSWVRAPPPAPLPDGRPESLRSPCCGLAKYKKRNKAFLAFLAWRQRYRLFQAIQYFDHCRNLKD</sequence>
<keyword evidence="2" id="KW-1185">Reference proteome</keyword>
<gene>
    <name evidence="1" type="ORF">PoB_007660800</name>
</gene>
<proteinExistence type="predicted"/>
<dbReference type="Proteomes" id="UP000735302">
    <property type="component" value="Unassembled WGS sequence"/>
</dbReference>